<proteinExistence type="predicted"/>
<accession>A0A2Z2HXG1</accession>
<dbReference type="AlphaFoldDB" id="A0A2Z2HXG1"/>
<dbReference type="InterPro" id="IPR036388">
    <property type="entry name" value="WH-like_DNA-bd_sf"/>
</dbReference>
<dbReference type="KEGG" id="naj:B1756_07820"/>
<keyword evidence="1" id="KW-0648">Protein biosynthesis</keyword>
<organism evidence="1 2">
    <name type="scientific">Natrarchaeobaculum aegyptiacum</name>
    <dbReference type="NCBI Taxonomy" id="745377"/>
    <lineage>
        <taxon>Archaea</taxon>
        <taxon>Methanobacteriati</taxon>
        <taxon>Methanobacteriota</taxon>
        <taxon>Stenosarchaea group</taxon>
        <taxon>Halobacteria</taxon>
        <taxon>Halobacteriales</taxon>
        <taxon>Natrialbaceae</taxon>
        <taxon>Natrarchaeobaculum</taxon>
    </lineage>
</organism>
<reference evidence="2" key="1">
    <citation type="submission" date="2017-02" db="EMBL/GenBank/DDBJ databases">
        <title>Natronthermophilus aegyptiacus gen. nov.,sp. nov., an aerobic, extremely halophilic alkalithermophilic archaeon isolated from the athalassohaline Wadi An Natrun, Egypt.</title>
        <authorList>
            <person name="Zhao B."/>
        </authorList>
    </citation>
    <scope>NUCLEOTIDE SEQUENCE [LARGE SCALE GENOMIC DNA]</scope>
    <source>
        <strain evidence="2">JW/NM-HA 15</strain>
    </source>
</reference>
<dbReference type="Proteomes" id="UP000250088">
    <property type="component" value="Chromosome"/>
</dbReference>
<dbReference type="Gene3D" id="1.10.10.10">
    <property type="entry name" value="Winged helix-like DNA-binding domain superfamily/Winged helix DNA-binding domain"/>
    <property type="match status" value="1"/>
</dbReference>
<dbReference type="OrthoDB" id="182995at2157"/>
<gene>
    <name evidence="1" type="ORF">B1756_07820</name>
</gene>
<dbReference type="SUPFAM" id="SSF46785">
    <property type="entry name" value="Winged helix' DNA-binding domain"/>
    <property type="match status" value="1"/>
</dbReference>
<evidence type="ECO:0000313" key="1">
    <source>
        <dbReference type="EMBL" id="ARS89654.1"/>
    </source>
</evidence>
<evidence type="ECO:0000313" key="2">
    <source>
        <dbReference type="Proteomes" id="UP000250088"/>
    </source>
</evidence>
<sequence length="72" mass="7617">MLSTNEHDLAVPNDLGSADAKLVYVALTVAGEATVTELQDRLGLSKLTLLPILSALVSANYARRTEGGYATR</sequence>
<dbReference type="RefSeq" id="WP_086888032.1">
    <property type="nucleotide sequence ID" value="NZ_CP019893.1"/>
</dbReference>
<dbReference type="GO" id="GO:0003743">
    <property type="term" value="F:translation initiation factor activity"/>
    <property type="evidence" value="ECO:0007669"/>
    <property type="project" value="UniProtKB-KW"/>
</dbReference>
<keyword evidence="1" id="KW-0396">Initiation factor</keyword>
<keyword evidence="2" id="KW-1185">Reference proteome</keyword>
<name>A0A2Z2HXG1_9EURY</name>
<dbReference type="EMBL" id="CP019893">
    <property type="protein sequence ID" value="ARS89654.1"/>
    <property type="molecule type" value="Genomic_DNA"/>
</dbReference>
<dbReference type="GeneID" id="32893978"/>
<dbReference type="InterPro" id="IPR036390">
    <property type="entry name" value="WH_DNA-bd_sf"/>
</dbReference>
<protein>
    <submittedName>
        <fullName evidence="1">Transcription initiation factor IIE, alpha subunit</fullName>
    </submittedName>
</protein>